<dbReference type="PROSITE" id="PS51485">
    <property type="entry name" value="PHYTOCYANIN"/>
    <property type="match status" value="1"/>
</dbReference>
<evidence type="ECO:0000313" key="7">
    <source>
        <dbReference type="Proteomes" id="UP000027138"/>
    </source>
</evidence>
<organism evidence="6 7">
    <name type="scientific">Jatropha curcas</name>
    <name type="common">Barbados nut</name>
    <dbReference type="NCBI Taxonomy" id="180498"/>
    <lineage>
        <taxon>Eukaryota</taxon>
        <taxon>Viridiplantae</taxon>
        <taxon>Streptophyta</taxon>
        <taxon>Embryophyta</taxon>
        <taxon>Tracheophyta</taxon>
        <taxon>Spermatophyta</taxon>
        <taxon>Magnoliopsida</taxon>
        <taxon>eudicotyledons</taxon>
        <taxon>Gunneridae</taxon>
        <taxon>Pentapetalae</taxon>
        <taxon>rosids</taxon>
        <taxon>fabids</taxon>
        <taxon>Malpighiales</taxon>
        <taxon>Euphorbiaceae</taxon>
        <taxon>Crotonoideae</taxon>
        <taxon>Jatropheae</taxon>
        <taxon>Jatropha</taxon>
    </lineage>
</organism>
<dbReference type="SUPFAM" id="SSF49503">
    <property type="entry name" value="Cupredoxins"/>
    <property type="match status" value="1"/>
</dbReference>
<keyword evidence="1" id="KW-1015">Disulfide bond</keyword>
<evidence type="ECO:0000256" key="2">
    <source>
        <dbReference type="ARBA" id="ARBA00023180"/>
    </source>
</evidence>
<evidence type="ECO:0000259" key="5">
    <source>
        <dbReference type="PROSITE" id="PS51485"/>
    </source>
</evidence>
<evidence type="ECO:0000313" key="6">
    <source>
        <dbReference type="EMBL" id="KDP37784.1"/>
    </source>
</evidence>
<dbReference type="STRING" id="180498.A0A067L128"/>
<reference evidence="6 7" key="1">
    <citation type="journal article" date="2014" name="PLoS ONE">
        <title>Global Analysis of Gene Expression Profiles in Physic Nut (Jatropha curcas L.) Seedlings Exposed to Salt Stress.</title>
        <authorList>
            <person name="Zhang L."/>
            <person name="Zhang C."/>
            <person name="Wu P."/>
            <person name="Chen Y."/>
            <person name="Li M."/>
            <person name="Jiang H."/>
            <person name="Wu G."/>
        </authorList>
    </citation>
    <scope>NUCLEOTIDE SEQUENCE [LARGE SCALE GENOMIC DNA]</scope>
    <source>
        <strain evidence="7">cv. GZQX0401</strain>
        <tissue evidence="6">Young leaves</tissue>
    </source>
</reference>
<feature type="transmembrane region" description="Helical" evidence="3">
    <location>
        <begin position="159"/>
        <end position="178"/>
    </location>
</feature>
<gene>
    <name evidence="6" type="ORF">JCGZ_06463</name>
</gene>
<dbReference type="Pfam" id="PF02298">
    <property type="entry name" value="Cu_bind_like"/>
    <property type="match status" value="1"/>
</dbReference>
<evidence type="ECO:0000256" key="3">
    <source>
        <dbReference type="SAM" id="Phobius"/>
    </source>
</evidence>
<dbReference type="KEGG" id="jcu:105634440"/>
<accession>A0A067L128</accession>
<dbReference type="EMBL" id="KK914382">
    <property type="protein sequence ID" value="KDP37784.1"/>
    <property type="molecule type" value="Genomic_DNA"/>
</dbReference>
<feature type="signal peptide" evidence="4">
    <location>
        <begin position="1"/>
        <end position="21"/>
    </location>
</feature>
<dbReference type="CDD" id="cd04216">
    <property type="entry name" value="Phytocyanin"/>
    <property type="match status" value="1"/>
</dbReference>
<keyword evidence="4" id="KW-0732">Signal</keyword>
<dbReference type="InterPro" id="IPR003245">
    <property type="entry name" value="Phytocyanin_dom"/>
</dbReference>
<dbReference type="OrthoDB" id="1896188at2759"/>
<keyword evidence="7" id="KW-1185">Reference proteome</keyword>
<feature type="chain" id="PRO_5001644221" description="Phytocyanin domain-containing protein" evidence="4">
    <location>
        <begin position="22"/>
        <end position="179"/>
    </location>
</feature>
<feature type="domain" description="Phytocyanin" evidence="5">
    <location>
        <begin position="29"/>
        <end position="129"/>
    </location>
</feature>
<proteinExistence type="predicted"/>
<evidence type="ECO:0000256" key="4">
    <source>
        <dbReference type="SAM" id="SignalP"/>
    </source>
</evidence>
<dbReference type="Gene3D" id="2.60.40.420">
    <property type="entry name" value="Cupredoxins - blue copper proteins"/>
    <property type="match status" value="1"/>
</dbReference>
<sequence>MAVVVLRTWVVLLIIVSVSLGAEWVRAQVHHVVGDDRGWDPSSDVASWSSGKTFRVGDKIWFAYSTAHGKIAELGTKEEFESCDVRNPIKLYNDGLFNIVLDGEGIRYFVSSNLESCKKGLKLPVEVIPQQQPIDAPKIIRSEEAATAIAAGPTPSGSAHLGASLVFLVAGIWLYYVCI</sequence>
<dbReference type="GO" id="GO:0005886">
    <property type="term" value="C:plasma membrane"/>
    <property type="evidence" value="ECO:0007669"/>
    <property type="project" value="TreeGrafter"/>
</dbReference>
<keyword evidence="3" id="KW-0472">Membrane</keyword>
<evidence type="ECO:0000256" key="1">
    <source>
        <dbReference type="ARBA" id="ARBA00023157"/>
    </source>
</evidence>
<protein>
    <recommendedName>
        <fullName evidence="5">Phytocyanin domain-containing protein</fullName>
    </recommendedName>
</protein>
<keyword evidence="2" id="KW-0325">Glycoprotein</keyword>
<keyword evidence="3" id="KW-1133">Transmembrane helix</keyword>
<dbReference type="InterPro" id="IPR008972">
    <property type="entry name" value="Cupredoxin"/>
</dbReference>
<dbReference type="FunFam" id="2.60.40.420:FF:000034">
    <property type="entry name" value="Cupredoxin superfamily protein"/>
    <property type="match status" value="1"/>
</dbReference>
<dbReference type="InterPro" id="IPR039391">
    <property type="entry name" value="Phytocyanin-like"/>
</dbReference>
<dbReference type="PANTHER" id="PTHR33021:SF31">
    <property type="entry name" value="OS02G0720100 PROTEIN"/>
    <property type="match status" value="1"/>
</dbReference>
<name>A0A067L128_JATCU</name>
<dbReference type="AlphaFoldDB" id="A0A067L128"/>
<dbReference type="Proteomes" id="UP000027138">
    <property type="component" value="Unassembled WGS sequence"/>
</dbReference>
<dbReference type="GO" id="GO:0009055">
    <property type="term" value="F:electron transfer activity"/>
    <property type="evidence" value="ECO:0007669"/>
    <property type="project" value="InterPro"/>
</dbReference>
<dbReference type="PANTHER" id="PTHR33021">
    <property type="entry name" value="BLUE COPPER PROTEIN"/>
    <property type="match status" value="1"/>
</dbReference>
<keyword evidence="3" id="KW-0812">Transmembrane</keyword>